<comment type="similarity">
    <text evidence="2">Belongs to the THOC2 family.</text>
</comment>
<dbReference type="PANTHER" id="PTHR21597">
    <property type="entry name" value="THO2 PROTEIN"/>
    <property type="match status" value="1"/>
</dbReference>
<feature type="domain" description="THO complex subunitTHOC2 N-terminal" evidence="7">
    <location>
        <begin position="709"/>
        <end position="768"/>
    </location>
</feature>
<feature type="compositionally biased region" description="Basic and acidic residues" evidence="5">
    <location>
        <begin position="1415"/>
        <end position="1443"/>
    </location>
</feature>
<feature type="domain" description="THO complex subunit 2 N-terminal" evidence="8">
    <location>
        <begin position="33"/>
        <end position="692"/>
    </location>
</feature>
<feature type="region of interest" description="Disordered" evidence="5">
    <location>
        <begin position="1398"/>
        <end position="1914"/>
    </location>
</feature>
<dbReference type="EMBL" id="JAODAN010000004">
    <property type="protein sequence ID" value="KAK1924968.1"/>
    <property type="molecule type" value="Genomic_DNA"/>
</dbReference>
<feature type="compositionally biased region" description="Low complexity" evidence="5">
    <location>
        <begin position="1444"/>
        <end position="1469"/>
    </location>
</feature>
<dbReference type="GO" id="GO:0000445">
    <property type="term" value="C:THO complex part of transcription export complex"/>
    <property type="evidence" value="ECO:0007669"/>
    <property type="project" value="TreeGrafter"/>
</dbReference>
<protein>
    <recommendedName>
        <fullName evidence="3">THO complex subunit 2</fullName>
    </recommendedName>
</protein>
<dbReference type="GO" id="GO:0006406">
    <property type="term" value="P:mRNA export from nucleus"/>
    <property type="evidence" value="ECO:0007669"/>
    <property type="project" value="InterPro"/>
</dbReference>
<evidence type="ECO:0000256" key="5">
    <source>
        <dbReference type="SAM" id="MobiDB-lite"/>
    </source>
</evidence>
<comment type="subcellular location">
    <subcellularLocation>
        <location evidence="1">Nucleus</location>
    </subcellularLocation>
</comment>
<evidence type="ECO:0000259" key="8">
    <source>
        <dbReference type="Pfam" id="PF16134"/>
    </source>
</evidence>
<dbReference type="InterPro" id="IPR040007">
    <property type="entry name" value="Tho2"/>
</dbReference>
<dbReference type="PANTHER" id="PTHR21597:SF0">
    <property type="entry name" value="THO COMPLEX SUBUNIT 2"/>
    <property type="match status" value="1"/>
</dbReference>
<evidence type="ECO:0000256" key="2">
    <source>
        <dbReference type="ARBA" id="ARBA00007857"/>
    </source>
</evidence>
<evidence type="ECO:0000313" key="10">
    <source>
        <dbReference type="Proteomes" id="UP001182556"/>
    </source>
</evidence>
<evidence type="ECO:0000313" key="9">
    <source>
        <dbReference type="EMBL" id="KAK1924968.1"/>
    </source>
</evidence>
<dbReference type="Proteomes" id="UP001182556">
    <property type="component" value="Unassembled WGS sequence"/>
</dbReference>
<evidence type="ECO:0000256" key="4">
    <source>
        <dbReference type="ARBA" id="ARBA00023242"/>
    </source>
</evidence>
<dbReference type="Pfam" id="PF16134">
    <property type="entry name" value="THOC2_N"/>
    <property type="match status" value="1"/>
</dbReference>
<accession>A0AAD9L6C8</accession>
<feature type="compositionally biased region" description="Low complexity" evidence="5">
    <location>
        <begin position="1593"/>
        <end position="1615"/>
    </location>
</feature>
<evidence type="ECO:0000256" key="1">
    <source>
        <dbReference type="ARBA" id="ARBA00004123"/>
    </source>
</evidence>
<feature type="compositionally biased region" description="Basic and acidic residues" evidence="5">
    <location>
        <begin position="1709"/>
        <end position="1761"/>
    </location>
</feature>
<evidence type="ECO:0000259" key="6">
    <source>
        <dbReference type="Pfam" id="PF11262"/>
    </source>
</evidence>
<dbReference type="Pfam" id="PF11732">
    <property type="entry name" value="Thoc2"/>
    <property type="match status" value="1"/>
</dbReference>
<feature type="compositionally biased region" description="Basic and acidic residues" evidence="5">
    <location>
        <begin position="1769"/>
        <end position="1831"/>
    </location>
</feature>
<reference evidence="9" key="1">
    <citation type="submission" date="2023-02" db="EMBL/GenBank/DDBJ databases">
        <title>Identification and recombinant expression of a fungal hydrolase from Papiliotrema laurentii that hydrolyzes apple cutin and clears colloidal polyester polyurethane.</title>
        <authorList>
            <consortium name="DOE Joint Genome Institute"/>
            <person name="Roman V.A."/>
            <person name="Bojanowski C."/>
            <person name="Crable B.R."/>
            <person name="Wagner D.N."/>
            <person name="Hung C.S."/>
            <person name="Nadeau L.J."/>
            <person name="Schratz L."/>
            <person name="Haridas S."/>
            <person name="Pangilinan J."/>
            <person name="Lipzen A."/>
            <person name="Na H."/>
            <person name="Yan M."/>
            <person name="Ng V."/>
            <person name="Grigoriev I.V."/>
            <person name="Spatafora J.W."/>
            <person name="Barlow D."/>
            <person name="Biffinger J."/>
            <person name="Kelley-Loughnane N."/>
            <person name="Varaljay V.A."/>
            <person name="Crookes-Goodson W.J."/>
        </authorList>
    </citation>
    <scope>NUCLEOTIDE SEQUENCE</scope>
    <source>
        <strain evidence="9">5307AH</strain>
    </source>
</reference>
<dbReference type="GO" id="GO:0003729">
    <property type="term" value="F:mRNA binding"/>
    <property type="evidence" value="ECO:0007669"/>
    <property type="project" value="TreeGrafter"/>
</dbReference>
<feature type="compositionally biased region" description="Basic and acidic residues" evidence="5">
    <location>
        <begin position="1840"/>
        <end position="1866"/>
    </location>
</feature>
<feature type="compositionally biased region" description="Basic and acidic residues" evidence="5">
    <location>
        <begin position="1478"/>
        <end position="1487"/>
    </location>
</feature>
<dbReference type="GO" id="GO:0006397">
    <property type="term" value="P:mRNA processing"/>
    <property type="evidence" value="ECO:0007669"/>
    <property type="project" value="InterPro"/>
</dbReference>
<sequence>MANGSLSSETSPGGQSSTFTVADFKTVNQQVQTAIADWDNGYQSLATVLAQALNDASNSPGPVHMVLVHAFESLVTSPVEVHKVVTFYNDIIDNLGEEGREKKLEVLAEAMADTVETVNEEVYKESLARRSGVDPAAADKSVDVLRELLSTNRLSRQVANLVLSPELLERLKSLPPGLTPARLDSLRTKANTQSFYKLPLFNLLRESSEGYASIITILTSDDTLDPSAAGLEDDRKEAARNVWGNINALIGYYGLAPARVLDIILEVASCQVADHWRFFLTLIQVSPWGSSPFSEASDNANVVSDGSEEGALDKRTLIRVICAKFRLFQRPTLDSGADLNKLPLGFVYFVALLVKHGFLSLANILGAITPDDEGMKAIYEKWEKAMSSGSGSTNKLALAGALVDDDAPVNSDTAAEGQQNAAPPRPPPEHRIVLLQALLAIGDMQHASYLISRYPWVIQTHASIADLIMRNVNYALEPVYHSVENPHTLAAPTGVSREDIPVVQTLWVPSPPDTLEKRYRFFYPAWNAQQKQWHTIDELVKDAWPILGQVRSMAIRNNQAVIRICRIGARYFESLRKERKEALGFGKHDPKDRKHLEQLEPTQSEMDPWIRIIRLCLLPALSVSQSNTAFDVELWAILKHFPYRVRHVLYRDWRDNTCRTIKRGNPCLPAAHASARALSEAKSVLKNITSQKQGSAGHEDVRAITVLTNIGRSNPLPLWERAIYQVKSYANIGEHIVTSARNMGFLSMDVAAFVILDELDSTKLERATLKGSVAAHLENIATFIALFNRRYRMMDLEPVLDFIIARVNAKRYDDLVILDQIITLMTGSTRLPDDAFSDDQLRAFAADDELQKESITQTTISIIKRLLPDDPLADAKRREALKKPPSVKNSLPKLVEALKDPNFGIPIFLGLAKTYQHLATTHPHVSKNARLGQMDVIRHILHQYADAYAAHIPAEHLVATTPSIESLVAEQGIDTATAFKIVRPVLRAVFSKEAGELAAKSQASAISTEARATEVVNGASDIASPTQAELPSANGADGDVLMEGPAGQHSSTESSRLQATFAQAAKLLKSDVALTVRAPYFVTFWHLCLRDVEHSAEAYDKEIKRLRLQASDVGSWRDVEFGDPVAERDRLRARADLLDKERAAHMAKVAQNLAKLKSDSERWFLLDAEDKASQSALIRNLVEECFIPRALFGPEDAVFVAKFIGITHDLAPAHFSTAAIYAKILGPDLEGWISSCTNNEARNLGRCLRTILDVLDGWHSQKRKYDSEALGTSAYGRKRIGFTVTLPDQDKPVDMTWEMFCNYYAKRHETLSDAISKSLRSDDPMHVKNALIISLQIMRSFPVMEPQGIAVTEAVEYAKVHLDGMQYPDVLAQLNGFQKQLESSRKRAMAIKSFNAGKGESDTWLTPTRFHQNGRKTDQEKQRLKQIEERKRKAEESKRKAAEAKAQNNNPAAPATRSSARAPSAQATRPTPPGGRSARPDSAEIKARTAKAINDAASQPSSLPAKPGDGQAPATRGMGRLETRSSAAPSAPHSSRHASPSPALPAKPGMVTPARPANSGTVQAKIDHLKAERESAQQSRFQNLSAPTPPKGPSAARNAPRSAASTPAPGTSTPGPQAPERRRPVTPPLPENGPAFQAEDGDKRPHPQDAQGPAPTESRQDPATSSRSKRPPTPELPDSLAPSTAAPDKKEDEDRPKAKEEQPATDAGRSGRGETRAKDERDKEKDRDGKQEPRLKRKRDDEPSRRVDDGRDRERERDGDRASSSYRSGENRGDDRRDGRDDRRDERKSEHRTSRRDERERDRDRSERDRRERGDRDRHRRDRSRESERSRRDRPHHGGLSRERDAGSSRRSSPDAKDRSEREARAARFGGGAADDREKRNGDRAPGATDTAARGDNKGKELFPAHPVGERIIEAPRSTRATAVSCPLVL</sequence>
<organism evidence="9 10">
    <name type="scientific">Papiliotrema laurentii</name>
    <name type="common">Cryptococcus laurentii</name>
    <dbReference type="NCBI Taxonomy" id="5418"/>
    <lineage>
        <taxon>Eukaryota</taxon>
        <taxon>Fungi</taxon>
        <taxon>Dikarya</taxon>
        <taxon>Basidiomycota</taxon>
        <taxon>Agaricomycotina</taxon>
        <taxon>Tremellomycetes</taxon>
        <taxon>Tremellales</taxon>
        <taxon>Rhynchogastremaceae</taxon>
        <taxon>Papiliotrema</taxon>
    </lineage>
</organism>
<feature type="domain" description="THO complex subunitTHOC2 C-terminal" evidence="6">
    <location>
        <begin position="1077"/>
        <end position="1357"/>
    </location>
</feature>
<dbReference type="InterPro" id="IPR021726">
    <property type="entry name" value="THO_THOC2_N"/>
</dbReference>
<feature type="compositionally biased region" description="Polar residues" evidence="5">
    <location>
        <begin position="1576"/>
        <end position="1586"/>
    </location>
</feature>
<feature type="compositionally biased region" description="Basic and acidic residues" evidence="5">
    <location>
        <begin position="1874"/>
        <end position="1883"/>
    </location>
</feature>
<proteinExistence type="inferred from homology"/>
<dbReference type="InterPro" id="IPR021418">
    <property type="entry name" value="THO_THOC2_C"/>
</dbReference>
<gene>
    <name evidence="9" type="ORF">DB88DRAFT_487475</name>
</gene>
<feature type="compositionally biased region" description="Basic and acidic residues" evidence="5">
    <location>
        <begin position="1893"/>
        <end position="1914"/>
    </location>
</feature>
<dbReference type="InterPro" id="IPR032302">
    <property type="entry name" value="THOC2_N"/>
</dbReference>
<feature type="compositionally biased region" description="Basic and acidic residues" evidence="5">
    <location>
        <begin position="1687"/>
        <end position="1702"/>
    </location>
</feature>
<evidence type="ECO:0000259" key="7">
    <source>
        <dbReference type="Pfam" id="PF11732"/>
    </source>
</evidence>
<keyword evidence="10" id="KW-1185">Reference proteome</keyword>
<evidence type="ECO:0000256" key="3">
    <source>
        <dbReference type="ARBA" id="ARBA00019596"/>
    </source>
</evidence>
<dbReference type="Pfam" id="PF11262">
    <property type="entry name" value="Tho2"/>
    <property type="match status" value="1"/>
</dbReference>
<feature type="compositionally biased region" description="Basic and acidic residues" evidence="5">
    <location>
        <begin position="1565"/>
        <end position="1575"/>
    </location>
</feature>
<keyword evidence="4" id="KW-0539">Nucleus</keyword>
<comment type="caution">
    <text evidence="9">The sequence shown here is derived from an EMBL/GenBank/DDBJ whole genome shotgun (WGS) entry which is preliminary data.</text>
</comment>
<feature type="compositionally biased region" description="Low complexity" evidence="5">
    <location>
        <begin position="1524"/>
        <end position="1546"/>
    </location>
</feature>
<feature type="region of interest" description="Disordered" evidence="5">
    <location>
        <begin position="1020"/>
        <end position="1053"/>
    </location>
</feature>
<name>A0AAD9L6C8_PAPLA</name>